<dbReference type="STRING" id="1070319.CAGGBEG34_290009"/>
<evidence type="ECO:0000259" key="14">
    <source>
        <dbReference type="Pfam" id="PF03958"/>
    </source>
</evidence>
<feature type="signal peptide" evidence="12">
    <location>
        <begin position="1"/>
        <end position="27"/>
    </location>
</feature>
<dbReference type="EMBL" id="CAFB01000046">
    <property type="protein sequence ID" value="CCD29717.1"/>
    <property type="molecule type" value="Genomic_DNA"/>
</dbReference>
<evidence type="ECO:0000256" key="1">
    <source>
        <dbReference type="ARBA" id="ARBA00004442"/>
    </source>
</evidence>
<dbReference type="PANTHER" id="PTHR30332">
    <property type="entry name" value="PROBABLE GENERAL SECRETION PATHWAY PROTEIN D"/>
    <property type="match status" value="1"/>
</dbReference>
<feature type="domain" description="NolW-like" evidence="14">
    <location>
        <begin position="269"/>
        <end position="393"/>
    </location>
</feature>
<dbReference type="eggNOG" id="COG1450">
    <property type="taxonomic scope" value="Bacteria"/>
</dbReference>
<dbReference type="PANTHER" id="PTHR30332:SF24">
    <property type="entry name" value="SECRETIN GSPD-RELATED"/>
    <property type="match status" value="1"/>
</dbReference>
<comment type="caution">
    <text evidence="16">The sequence shown here is derived from an EMBL/GenBank/DDBJ whole genome shotgun (WGS) entry which is preliminary data.</text>
</comment>
<feature type="domain" description="NolW-like" evidence="14">
    <location>
        <begin position="129"/>
        <end position="190"/>
    </location>
</feature>
<dbReference type="InterPro" id="IPR038591">
    <property type="entry name" value="NolW-like_sf"/>
</dbReference>
<feature type="domain" description="NolW-like" evidence="14">
    <location>
        <begin position="192"/>
        <end position="263"/>
    </location>
</feature>
<evidence type="ECO:0000256" key="9">
    <source>
        <dbReference type="ARBA" id="ARBA00023237"/>
    </source>
</evidence>
<evidence type="ECO:0000256" key="2">
    <source>
        <dbReference type="ARBA" id="ARBA00006980"/>
    </source>
</evidence>
<evidence type="ECO:0000256" key="11">
    <source>
        <dbReference type="SAM" id="MobiDB-lite"/>
    </source>
</evidence>
<evidence type="ECO:0000259" key="13">
    <source>
        <dbReference type="Pfam" id="PF00263"/>
    </source>
</evidence>
<keyword evidence="6 12" id="KW-0732">Signal</keyword>
<dbReference type="InterPro" id="IPR050810">
    <property type="entry name" value="Bact_Secretion_Sys_Channel"/>
</dbReference>
<keyword evidence="4" id="KW-1134">Transmembrane beta strand</keyword>
<evidence type="ECO:0000256" key="4">
    <source>
        <dbReference type="ARBA" id="ARBA00022452"/>
    </source>
</evidence>
<organism evidence="16 17">
    <name type="scientific">Candidatus Glomeribacter gigasporarum BEG34</name>
    <dbReference type="NCBI Taxonomy" id="1070319"/>
    <lineage>
        <taxon>Bacteria</taxon>
        <taxon>Pseudomonadati</taxon>
        <taxon>Pseudomonadota</taxon>
        <taxon>Betaproteobacteria</taxon>
        <taxon>Burkholderiales</taxon>
        <taxon>Burkholderiaceae</taxon>
        <taxon>Candidatus Glomeribacter</taxon>
    </lineage>
</organism>
<evidence type="ECO:0000313" key="16">
    <source>
        <dbReference type="EMBL" id="CCD29717.1"/>
    </source>
</evidence>
<feature type="chain" id="PRO_5003432073" evidence="12">
    <location>
        <begin position="28"/>
        <end position="750"/>
    </location>
</feature>
<comment type="subcellular location">
    <subcellularLocation>
        <location evidence="1 10">Cell outer membrane</location>
    </subcellularLocation>
</comment>
<dbReference type="InterPro" id="IPR001775">
    <property type="entry name" value="GspD/PilQ"/>
</dbReference>
<dbReference type="InterPro" id="IPR049371">
    <property type="entry name" value="GspD-like_N0"/>
</dbReference>
<keyword evidence="5" id="KW-0812">Transmembrane</keyword>
<sequence>MTLAQTLRSALFILWLGSGAVSVSAFAAPVTLNFVKAPVDQVAKAIGAATGKTIIVDPRVKGELNLVADEPVPEAQALKTLQSALRMQGFALVNEYGIWKVVPEADAKTQGAPVVVGNMPRARGDQIITQVFRLRHESANTLIPILRPLVAPNNPITAYPASNTIVITDYADNLRRIAAIIASIDTAASQQVEVVPVENANAIDVAGQLQRILDPGAIGNADANLRISVQADPRTNAVLLRASSAARLQAAKKLIAKLDTPTREPGNIHVVSLRHASAVQLAKTLRGVLGKGSGTGAALATSGEEGGKPGILALPPLPTGAQKDGLSGGPDGLAKLAGLAGLAGESKDASMDAAPGGVIQADPATNSLVITAPDPVYRNLRRVIDQLDQRRAQIYIESLIVEISSSDIARFGIQWQFLLGRDNVYAGTNLGETPGTNIIGLSQGLNQLAQGNPSGLTPPAPGLNIGYLRNFGKLFGLGGLLQALSALGSANVLSTPTMVTLDNETAKMLVGQNVPILVGSYAQQGGGTSGTPFQTFDRKDVGIVLNIKPQITEGGVIQLKIYQEDSNISSPDSPSGVILNKRFIQSTLLADDGQIVVLGGLLQDAYKDSHTKVPWLGDIPVIGGLFRYEHKNRAKTNLMVFLRPMILRDAHAAQRISLDRYDRMRVRTYEFESGNRILRDQDTPVMPKAPPSSTPEDGAPDPTLAPQTRNPAMLEHFPSLPSSPPVNNAQPFERVPAPDGWPAGLPLGQP</sequence>
<keyword evidence="8" id="KW-0472">Membrane</keyword>
<evidence type="ECO:0000259" key="15">
    <source>
        <dbReference type="Pfam" id="PF21305"/>
    </source>
</evidence>
<dbReference type="InterPro" id="IPR013356">
    <property type="entry name" value="T2SS_GspD"/>
</dbReference>
<reference evidence="16 17" key="1">
    <citation type="submission" date="2011-08" db="EMBL/GenBank/DDBJ databases">
        <title>The genome of the obligate endobacterium of an arbuscular mycorrhizal fungus reveals an interphylum network of nutritional interactions.</title>
        <authorList>
            <person name="Ghignone S."/>
            <person name="Salvioli A."/>
            <person name="Anca I."/>
            <person name="Lumini E."/>
            <person name="Ortu G."/>
            <person name="Petiti L."/>
            <person name="Cruveiller S."/>
            <person name="Bianciotto V."/>
            <person name="Piffanelli P."/>
            <person name="Lanfranco L."/>
            <person name="Bonfante P."/>
        </authorList>
    </citation>
    <scope>NUCLEOTIDE SEQUENCE [LARGE SCALE GENOMIC DNA]</scope>
    <source>
        <strain evidence="16 17">BEG34</strain>
    </source>
</reference>
<dbReference type="Proteomes" id="UP000054051">
    <property type="component" value="Unassembled WGS sequence"/>
</dbReference>
<dbReference type="PRINTS" id="PR01032">
    <property type="entry name" value="PHAGEIV"/>
</dbReference>
<evidence type="ECO:0000256" key="6">
    <source>
        <dbReference type="ARBA" id="ARBA00022729"/>
    </source>
</evidence>
<evidence type="ECO:0000313" key="17">
    <source>
        <dbReference type="Proteomes" id="UP000054051"/>
    </source>
</evidence>
<evidence type="ECO:0000256" key="12">
    <source>
        <dbReference type="SAM" id="SignalP"/>
    </source>
</evidence>
<keyword evidence="3 10" id="KW-0813">Transport</keyword>
<name>G2JAB6_9BURK</name>
<dbReference type="InterPro" id="IPR005644">
    <property type="entry name" value="NolW-like"/>
</dbReference>
<dbReference type="Pfam" id="PF21305">
    <property type="entry name" value="type_II_gspD_N0"/>
    <property type="match status" value="1"/>
</dbReference>
<dbReference type="NCBIfam" id="TIGR02517">
    <property type="entry name" value="type_II_gspD"/>
    <property type="match status" value="1"/>
</dbReference>
<dbReference type="InterPro" id="IPR004846">
    <property type="entry name" value="T2SS/T3SS_dom"/>
</dbReference>
<dbReference type="Pfam" id="PF03958">
    <property type="entry name" value="Secretin_N"/>
    <property type="match status" value="3"/>
</dbReference>
<evidence type="ECO:0000256" key="10">
    <source>
        <dbReference type="RuleBase" id="RU004004"/>
    </source>
</evidence>
<evidence type="ECO:0000256" key="5">
    <source>
        <dbReference type="ARBA" id="ARBA00022692"/>
    </source>
</evidence>
<dbReference type="PRINTS" id="PR00811">
    <property type="entry name" value="BCTERIALGSPD"/>
</dbReference>
<proteinExistence type="inferred from homology"/>
<feature type="domain" description="GspD-like N0" evidence="15">
    <location>
        <begin position="32"/>
        <end position="101"/>
    </location>
</feature>
<dbReference type="GO" id="GO:0015628">
    <property type="term" value="P:protein secretion by the type II secretion system"/>
    <property type="evidence" value="ECO:0007669"/>
    <property type="project" value="InterPro"/>
</dbReference>
<dbReference type="OrthoDB" id="9775455at2"/>
<evidence type="ECO:0000256" key="3">
    <source>
        <dbReference type="ARBA" id="ARBA00022448"/>
    </source>
</evidence>
<accession>G2JAB6</accession>
<feature type="region of interest" description="Disordered" evidence="11">
    <location>
        <begin position="677"/>
        <end position="750"/>
    </location>
</feature>
<dbReference type="Gene3D" id="3.30.1370.120">
    <property type="match status" value="3"/>
</dbReference>
<feature type="domain" description="Type II/III secretion system secretin-like" evidence="13">
    <location>
        <begin position="483"/>
        <end position="648"/>
    </location>
</feature>
<dbReference type="AlphaFoldDB" id="G2JAB6"/>
<comment type="similarity">
    <text evidence="2">Belongs to the bacterial secretin family. GSP D subfamily.</text>
</comment>
<dbReference type="RefSeq" id="WP_006682865.1">
    <property type="nucleotide sequence ID" value="NZ_CAFB01000046.1"/>
</dbReference>
<dbReference type="GO" id="GO:0015627">
    <property type="term" value="C:type II protein secretion system complex"/>
    <property type="evidence" value="ECO:0007669"/>
    <property type="project" value="InterPro"/>
</dbReference>
<evidence type="ECO:0000256" key="8">
    <source>
        <dbReference type="ARBA" id="ARBA00023136"/>
    </source>
</evidence>
<keyword evidence="7" id="KW-0653">Protein transport</keyword>
<keyword evidence="17" id="KW-1185">Reference proteome</keyword>
<protein>
    <submittedName>
        <fullName evidence="16">General secretion pathway protein D</fullName>
    </submittedName>
</protein>
<evidence type="ECO:0000256" key="7">
    <source>
        <dbReference type="ARBA" id="ARBA00022927"/>
    </source>
</evidence>
<keyword evidence="9" id="KW-0998">Cell outer membrane</keyword>
<gene>
    <name evidence="16" type="primary">gspD</name>
    <name evidence="16" type="ORF">CAGGBEG34_290009</name>
</gene>
<dbReference type="Pfam" id="PF00263">
    <property type="entry name" value="Secretin"/>
    <property type="match status" value="1"/>
</dbReference>
<dbReference type="GO" id="GO:0009279">
    <property type="term" value="C:cell outer membrane"/>
    <property type="evidence" value="ECO:0007669"/>
    <property type="project" value="UniProtKB-SubCell"/>
</dbReference>